<accession>A0A167T4R7</accession>
<evidence type="ECO:0000313" key="2">
    <source>
        <dbReference type="Proteomes" id="UP000076532"/>
    </source>
</evidence>
<protein>
    <submittedName>
        <fullName evidence="1">Uncharacterized protein</fullName>
    </submittedName>
</protein>
<gene>
    <name evidence="1" type="ORF">FIBSPDRAFT_969849</name>
</gene>
<organism evidence="1 2">
    <name type="scientific">Athelia psychrophila</name>
    <dbReference type="NCBI Taxonomy" id="1759441"/>
    <lineage>
        <taxon>Eukaryota</taxon>
        <taxon>Fungi</taxon>
        <taxon>Dikarya</taxon>
        <taxon>Basidiomycota</taxon>
        <taxon>Agaricomycotina</taxon>
        <taxon>Agaricomycetes</taxon>
        <taxon>Agaricomycetidae</taxon>
        <taxon>Atheliales</taxon>
        <taxon>Atheliaceae</taxon>
        <taxon>Athelia</taxon>
    </lineage>
</organism>
<reference evidence="1 2" key="1">
    <citation type="journal article" date="2016" name="Mol. Biol. Evol.">
        <title>Comparative Genomics of Early-Diverging Mushroom-Forming Fungi Provides Insights into the Origins of Lignocellulose Decay Capabilities.</title>
        <authorList>
            <person name="Nagy L.G."/>
            <person name="Riley R."/>
            <person name="Tritt A."/>
            <person name="Adam C."/>
            <person name="Daum C."/>
            <person name="Floudas D."/>
            <person name="Sun H."/>
            <person name="Yadav J.S."/>
            <person name="Pangilinan J."/>
            <person name="Larsson K.H."/>
            <person name="Matsuura K."/>
            <person name="Barry K."/>
            <person name="Labutti K."/>
            <person name="Kuo R."/>
            <person name="Ohm R.A."/>
            <person name="Bhattacharya S.S."/>
            <person name="Shirouzu T."/>
            <person name="Yoshinaga Y."/>
            <person name="Martin F.M."/>
            <person name="Grigoriev I.V."/>
            <person name="Hibbett D.S."/>
        </authorList>
    </citation>
    <scope>NUCLEOTIDE SEQUENCE [LARGE SCALE GENOMIC DNA]</scope>
    <source>
        <strain evidence="1 2">CBS 109695</strain>
    </source>
</reference>
<dbReference type="EMBL" id="KV418465">
    <property type="protein sequence ID" value="KZP02562.1"/>
    <property type="molecule type" value="Genomic_DNA"/>
</dbReference>
<name>A0A167T4R7_9AGAM</name>
<dbReference type="Proteomes" id="UP000076532">
    <property type="component" value="Unassembled WGS sequence"/>
</dbReference>
<keyword evidence="2" id="KW-1185">Reference proteome</keyword>
<evidence type="ECO:0000313" key="1">
    <source>
        <dbReference type="EMBL" id="KZP02562.1"/>
    </source>
</evidence>
<dbReference type="AlphaFoldDB" id="A0A167T4R7"/>
<proteinExistence type="predicted"/>
<sequence length="119" mass="12963">MLNASNTVLKVSQDTLMKKIAELENQIQDALKPKIVELESQIQDALKPKIDELDSQVNSMKALLNPLTLSIIASSPFQDLDVNKTAALLEALVPNMLFPHQLVAANGPIQSTPPQSPTH</sequence>